<dbReference type="Proteomes" id="UP001209878">
    <property type="component" value="Unassembled WGS sequence"/>
</dbReference>
<name>A0AAD9JRU7_RIDPI</name>
<protein>
    <submittedName>
        <fullName evidence="2">Uncharacterized protein</fullName>
    </submittedName>
</protein>
<organism evidence="2 3">
    <name type="scientific">Ridgeia piscesae</name>
    <name type="common">Tubeworm</name>
    <dbReference type="NCBI Taxonomy" id="27915"/>
    <lineage>
        <taxon>Eukaryota</taxon>
        <taxon>Metazoa</taxon>
        <taxon>Spiralia</taxon>
        <taxon>Lophotrochozoa</taxon>
        <taxon>Annelida</taxon>
        <taxon>Polychaeta</taxon>
        <taxon>Sedentaria</taxon>
        <taxon>Canalipalpata</taxon>
        <taxon>Sabellida</taxon>
        <taxon>Siboglinidae</taxon>
        <taxon>Ridgeia</taxon>
    </lineage>
</organism>
<comment type="caution">
    <text evidence="2">The sequence shown here is derived from an EMBL/GenBank/DDBJ whole genome shotgun (WGS) entry which is preliminary data.</text>
</comment>
<feature type="region of interest" description="Disordered" evidence="1">
    <location>
        <begin position="469"/>
        <end position="506"/>
    </location>
</feature>
<proteinExistence type="predicted"/>
<evidence type="ECO:0000313" key="2">
    <source>
        <dbReference type="EMBL" id="KAK2158022.1"/>
    </source>
</evidence>
<feature type="compositionally biased region" description="Basic and acidic residues" evidence="1">
    <location>
        <begin position="164"/>
        <end position="178"/>
    </location>
</feature>
<feature type="region of interest" description="Disordered" evidence="1">
    <location>
        <begin position="164"/>
        <end position="244"/>
    </location>
</feature>
<sequence>MGEERHAPRVGVALFDGSRLDSVVNTDSRWPTSLWLTEQLYLGAASTSTSPPDAWSRHVPCLRRTRYAVKRSPRSRVDLLLRRRANTAKPAEHAANGARADDAISYYSAKSEAAIDFRRSAAPGGFHRTVSNCGGAPEEAMDTCAAGDEQTEVRKTVTFTSDVDEHDKVMGERRERGRSGGGDSVDGSRVESELSGGVVPQIGPYLNGSDSAWPSENGFVGPPYNFGSSRDGGAPPRPTVDPSVSNTARQLLHRKLRTQVLSFPRISVELQRKALGSAPRYENIRNAVFSARAHARTPAQFGACPPWVAVSSERAGLPTLQTPTDDRKSHTPTAVAANQYGPKSAVESRSRDKYSRMTALGLPRVNIDIDRPLSYSRPRRSRNHLDAGDTETVVSDVTSVERARAAAEVIHIPVEAGTETEAEVDEPEEEAWPGDVVAQTNGINLEAVSAAATFGTTENGVDHAPRHVTEKTTRPAGNALPQRRKEANSCKARHHDAPGGVVGVSCKIETPRKDMVIPPDTTGR</sequence>
<dbReference type="AlphaFoldDB" id="A0AAD9JRU7"/>
<dbReference type="EMBL" id="JAODUO010001826">
    <property type="protein sequence ID" value="KAK2158022.1"/>
    <property type="molecule type" value="Genomic_DNA"/>
</dbReference>
<accession>A0AAD9JRU7</accession>
<evidence type="ECO:0000256" key="1">
    <source>
        <dbReference type="SAM" id="MobiDB-lite"/>
    </source>
</evidence>
<evidence type="ECO:0000313" key="3">
    <source>
        <dbReference type="Proteomes" id="UP001209878"/>
    </source>
</evidence>
<gene>
    <name evidence="2" type="ORF">NP493_1827g00008</name>
</gene>
<keyword evidence="3" id="KW-1185">Reference proteome</keyword>
<reference evidence="2" key="1">
    <citation type="journal article" date="2023" name="Mol. Biol. Evol.">
        <title>Third-Generation Sequencing Reveals the Adaptive Role of the Epigenome in Three Deep-Sea Polychaetes.</title>
        <authorList>
            <person name="Perez M."/>
            <person name="Aroh O."/>
            <person name="Sun Y."/>
            <person name="Lan Y."/>
            <person name="Juniper S.K."/>
            <person name="Young C.R."/>
            <person name="Angers B."/>
            <person name="Qian P.Y."/>
        </authorList>
    </citation>
    <scope>NUCLEOTIDE SEQUENCE</scope>
    <source>
        <strain evidence="2">R07B-5</strain>
    </source>
</reference>